<reference evidence="3" key="1">
    <citation type="submission" date="2022-11" db="UniProtKB">
        <authorList>
            <consortium name="WormBaseParasite"/>
        </authorList>
    </citation>
    <scope>IDENTIFICATION</scope>
</reference>
<dbReference type="Proteomes" id="UP000887565">
    <property type="component" value="Unplaced"/>
</dbReference>
<sequence>MMHWTLSCEWTPTYHRSREHKEESLINRFLKKAQTISFCTISHVSFHLLKQRKADKYYAILSGTHTQQLRVQGEIQEQVKSTNTRFTALAEQMQQLISTTATTAAACNPPTPRPPPVTSRFLCEET</sequence>
<protein>
    <submittedName>
        <fullName evidence="3">Uncharacterized protein</fullName>
    </submittedName>
</protein>
<evidence type="ECO:0000313" key="2">
    <source>
        <dbReference type="Proteomes" id="UP000887565"/>
    </source>
</evidence>
<dbReference type="WBParaSite" id="nRc.2.0.1.t11322-RA">
    <property type="protein sequence ID" value="nRc.2.0.1.t11322-RA"/>
    <property type="gene ID" value="nRc.2.0.1.g11322"/>
</dbReference>
<dbReference type="AlphaFoldDB" id="A0A915IBQ5"/>
<organism evidence="2 3">
    <name type="scientific">Romanomermis culicivorax</name>
    <name type="common">Nematode worm</name>
    <dbReference type="NCBI Taxonomy" id="13658"/>
    <lineage>
        <taxon>Eukaryota</taxon>
        <taxon>Metazoa</taxon>
        <taxon>Ecdysozoa</taxon>
        <taxon>Nematoda</taxon>
        <taxon>Enoplea</taxon>
        <taxon>Dorylaimia</taxon>
        <taxon>Mermithida</taxon>
        <taxon>Mermithoidea</taxon>
        <taxon>Mermithidae</taxon>
        <taxon>Romanomermis</taxon>
    </lineage>
</organism>
<accession>A0A915IBQ5</accession>
<name>A0A915IBQ5_ROMCU</name>
<evidence type="ECO:0000313" key="3">
    <source>
        <dbReference type="WBParaSite" id="nRc.2.0.1.t11322-RA"/>
    </source>
</evidence>
<evidence type="ECO:0000256" key="1">
    <source>
        <dbReference type="SAM" id="MobiDB-lite"/>
    </source>
</evidence>
<keyword evidence="2" id="KW-1185">Reference proteome</keyword>
<proteinExistence type="predicted"/>
<feature type="region of interest" description="Disordered" evidence="1">
    <location>
        <begin position="106"/>
        <end position="126"/>
    </location>
</feature>